<evidence type="ECO:0000256" key="6">
    <source>
        <dbReference type="SAM" id="Phobius"/>
    </source>
</evidence>
<keyword evidence="5 6" id="KW-0472">Membrane</keyword>
<reference evidence="8 9" key="1">
    <citation type="journal article" date="2013" name="Curr. Biol.">
        <title>The Genome of the Foraminiferan Reticulomyxa filosa.</title>
        <authorList>
            <person name="Glockner G."/>
            <person name="Hulsmann N."/>
            <person name="Schleicher M."/>
            <person name="Noegel A.A."/>
            <person name="Eichinger L."/>
            <person name="Gallinger C."/>
            <person name="Pawlowski J."/>
            <person name="Sierra R."/>
            <person name="Euteneuer U."/>
            <person name="Pillet L."/>
            <person name="Moustafa A."/>
            <person name="Platzer M."/>
            <person name="Groth M."/>
            <person name="Szafranski K."/>
            <person name="Schliwa M."/>
        </authorList>
    </citation>
    <scope>NUCLEOTIDE SEQUENCE [LARGE SCALE GENOMIC DNA]</scope>
</reference>
<name>X6LI19_RETFI</name>
<keyword evidence="2 6" id="KW-0812">Transmembrane</keyword>
<dbReference type="PROSITE" id="PS51384">
    <property type="entry name" value="FAD_FR"/>
    <property type="match status" value="1"/>
</dbReference>
<organism evidence="8 9">
    <name type="scientific">Reticulomyxa filosa</name>
    <dbReference type="NCBI Taxonomy" id="46433"/>
    <lineage>
        <taxon>Eukaryota</taxon>
        <taxon>Sar</taxon>
        <taxon>Rhizaria</taxon>
        <taxon>Retaria</taxon>
        <taxon>Foraminifera</taxon>
        <taxon>Monothalamids</taxon>
        <taxon>Reticulomyxidae</taxon>
        <taxon>Reticulomyxa</taxon>
    </lineage>
</organism>
<keyword evidence="4" id="KW-0560">Oxidoreductase</keyword>
<evidence type="ECO:0000256" key="4">
    <source>
        <dbReference type="ARBA" id="ARBA00023002"/>
    </source>
</evidence>
<dbReference type="CDD" id="cd06186">
    <property type="entry name" value="NOX_Duox_like_FAD_NADP"/>
    <property type="match status" value="1"/>
</dbReference>
<comment type="subcellular location">
    <subcellularLocation>
        <location evidence="1">Membrane</location>
        <topology evidence="1">Multi-pass membrane protein</topology>
    </subcellularLocation>
</comment>
<dbReference type="SUPFAM" id="SSF63380">
    <property type="entry name" value="Riboflavin synthase domain-like"/>
    <property type="match status" value="1"/>
</dbReference>
<evidence type="ECO:0000256" key="5">
    <source>
        <dbReference type="ARBA" id="ARBA00023136"/>
    </source>
</evidence>
<keyword evidence="9" id="KW-1185">Reference proteome</keyword>
<keyword evidence="3 6" id="KW-1133">Transmembrane helix</keyword>
<dbReference type="InterPro" id="IPR013112">
    <property type="entry name" value="FAD-bd_8"/>
</dbReference>
<sequence length="273" mass="32140">MARFAIICMFFHMLGLTNYWSSQHGYATVKEQSQKPEMMAGWFAFACGIALLFFSLESFRRKMFELFVKMHWILFIGFLYFVVKHDTSIWYDSTLNLFQLSVYFWLVDLAWRIFLIFSCNKRAQLMSLKTLPGNVIEISFTKENFVYESGQYVFICIPALDLTEWHPFSLASCPQDDNAKLCVRVLGDWTKKLQFLASKIENSSDPDRIVKEMAFLVEGPYGSPSIPLHYYRHVVFICGGISITPMQVYFFPFFFMNYLFYSDHPQKKNKFDE</sequence>
<evidence type="ECO:0000313" key="8">
    <source>
        <dbReference type="EMBL" id="ETO00996.1"/>
    </source>
</evidence>
<dbReference type="Gene3D" id="3.40.50.80">
    <property type="entry name" value="Nucleotide-binding domain of ferredoxin-NADP reductase (FNR) module"/>
    <property type="match status" value="1"/>
</dbReference>
<dbReference type="InterPro" id="IPR039261">
    <property type="entry name" value="FNR_nucleotide-bd"/>
</dbReference>
<feature type="transmembrane region" description="Helical" evidence="6">
    <location>
        <begin position="63"/>
        <end position="82"/>
    </location>
</feature>
<evidence type="ECO:0000256" key="3">
    <source>
        <dbReference type="ARBA" id="ARBA00022989"/>
    </source>
</evidence>
<evidence type="ECO:0000313" key="9">
    <source>
        <dbReference type="Proteomes" id="UP000023152"/>
    </source>
</evidence>
<gene>
    <name evidence="8" type="ORF">RFI_36446</name>
</gene>
<dbReference type="InterPro" id="IPR017927">
    <property type="entry name" value="FAD-bd_FR_type"/>
</dbReference>
<proteinExistence type="predicted"/>
<dbReference type="PANTHER" id="PTHR11972">
    <property type="entry name" value="NADPH OXIDASE"/>
    <property type="match status" value="1"/>
</dbReference>
<dbReference type="InterPro" id="IPR013130">
    <property type="entry name" value="Fe3_Rdtase_TM_dom"/>
</dbReference>
<dbReference type="AlphaFoldDB" id="X6LI19"/>
<evidence type="ECO:0000259" key="7">
    <source>
        <dbReference type="PROSITE" id="PS51384"/>
    </source>
</evidence>
<dbReference type="GO" id="GO:0016491">
    <property type="term" value="F:oxidoreductase activity"/>
    <property type="evidence" value="ECO:0007669"/>
    <property type="project" value="UniProtKB-KW"/>
</dbReference>
<protein>
    <recommendedName>
        <fullName evidence="7">FAD-binding FR-type domain-containing protein</fullName>
    </recommendedName>
</protein>
<dbReference type="OrthoDB" id="167398at2759"/>
<dbReference type="GO" id="GO:0005886">
    <property type="term" value="C:plasma membrane"/>
    <property type="evidence" value="ECO:0007669"/>
    <property type="project" value="TreeGrafter"/>
</dbReference>
<evidence type="ECO:0000256" key="1">
    <source>
        <dbReference type="ARBA" id="ARBA00004141"/>
    </source>
</evidence>
<dbReference type="SUPFAM" id="SSF52343">
    <property type="entry name" value="Ferredoxin reductase-like, C-terminal NADP-linked domain"/>
    <property type="match status" value="1"/>
</dbReference>
<evidence type="ECO:0000256" key="2">
    <source>
        <dbReference type="ARBA" id="ARBA00022692"/>
    </source>
</evidence>
<dbReference type="PANTHER" id="PTHR11972:SF55">
    <property type="entry name" value="FERRIC REDUCTASE"/>
    <property type="match status" value="1"/>
</dbReference>
<feature type="domain" description="FAD-binding FR-type" evidence="7">
    <location>
        <begin position="118"/>
        <end position="227"/>
    </location>
</feature>
<dbReference type="InterPro" id="IPR017938">
    <property type="entry name" value="Riboflavin_synthase-like_b-brl"/>
</dbReference>
<dbReference type="Pfam" id="PF08022">
    <property type="entry name" value="FAD_binding_8"/>
    <property type="match status" value="1"/>
</dbReference>
<dbReference type="InterPro" id="IPR050369">
    <property type="entry name" value="RBOH/FRE"/>
</dbReference>
<dbReference type="Gene3D" id="2.40.30.10">
    <property type="entry name" value="Translation factors"/>
    <property type="match status" value="1"/>
</dbReference>
<comment type="caution">
    <text evidence="8">The sequence shown here is derived from an EMBL/GenBank/DDBJ whole genome shotgun (WGS) entry which is preliminary data.</text>
</comment>
<dbReference type="Proteomes" id="UP000023152">
    <property type="component" value="Unassembled WGS sequence"/>
</dbReference>
<dbReference type="EMBL" id="ASPP01039495">
    <property type="protein sequence ID" value="ETO00996.1"/>
    <property type="molecule type" value="Genomic_DNA"/>
</dbReference>
<accession>X6LI19</accession>
<dbReference type="Pfam" id="PF01794">
    <property type="entry name" value="Ferric_reduct"/>
    <property type="match status" value="1"/>
</dbReference>
<feature type="transmembrane region" description="Helical" evidence="6">
    <location>
        <begin position="234"/>
        <end position="261"/>
    </location>
</feature>
<feature type="transmembrane region" description="Helical" evidence="6">
    <location>
        <begin position="102"/>
        <end position="119"/>
    </location>
</feature>
<feature type="transmembrane region" description="Helical" evidence="6">
    <location>
        <begin position="39"/>
        <end position="56"/>
    </location>
</feature>